<organism evidence="1 2">
    <name type="scientific">Variovorax dokdonensis</name>
    <dbReference type="NCBI Taxonomy" id="344883"/>
    <lineage>
        <taxon>Bacteria</taxon>
        <taxon>Pseudomonadati</taxon>
        <taxon>Pseudomonadota</taxon>
        <taxon>Betaproteobacteria</taxon>
        <taxon>Burkholderiales</taxon>
        <taxon>Comamonadaceae</taxon>
        <taxon>Variovorax</taxon>
    </lineage>
</organism>
<dbReference type="Proteomes" id="UP001174908">
    <property type="component" value="Unassembled WGS sequence"/>
</dbReference>
<proteinExistence type="predicted"/>
<comment type="caution">
    <text evidence="1">The sequence shown here is derived from an EMBL/GenBank/DDBJ whole genome shotgun (WGS) entry which is preliminary data.</text>
</comment>
<dbReference type="EMBL" id="JASZYV010000001">
    <property type="protein sequence ID" value="MDM0043091.1"/>
    <property type="molecule type" value="Genomic_DNA"/>
</dbReference>
<dbReference type="RefSeq" id="WP_286658215.1">
    <property type="nucleotide sequence ID" value="NZ_JASZYV010000001.1"/>
</dbReference>
<keyword evidence="2" id="KW-1185">Reference proteome</keyword>
<dbReference type="Pfam" id="PF18928">
    <property type="entry name" value="DUF5677"/>
    <property type="match status" value="1"/>
</dbReference>
<gene>
    <name evidence="1" type="ORF">QTH91_01220</name>
</gene>
<evidence type="ECO:0000313" key="2">
    <source>
        <dbReference type="Proteomes" id="UP001174908"/>
    </source>
</evidence>
<evidence type="ECO:0000313" key="1">
    <source>
        <dbReference type="EMBL" id="MDM0043091.1"/>
    </source>
</evidence>
<protein>
    <submittedName>
        <fullName evidence="1">DUF5677 domain-containing protein</fullName>
    </submittedName>
</protein>
<name>A0ABT7N570_9BURK</name>
<dbReference type="InterPro" id="IPR043733">
    <property type="entry name" value="DUF5677"/>
</dbReference>
<sequence length="250" mass="27209">MMATFLEAPNDSTLRGYLSLEAEAIPAQVRMQFAENLSQAKAASETVTTRFFDWAWPDEFDDSRIATIALWVRAMTAFQGAVILVERGLVAEAQVLIRTGAECLFFSGALFREPGLLASMHANDERHRRTQANAIVRDGRLLARISERNAEFLHQLAAAPDGGISTLTAERAAHVAGMDDLYQFAFRGYSFTAGHATLRSLEFVTIEDGDNSGIVFGPTFAHVGQTLDTAATFFQAADALLQSLISGWGG</sequence>
<reference evidence="1" key="1">
    <citation type="submission" date="2023-06" db="EMBL/GenBank/DDBJ databases">
        <authorList>
            <person name="Jiang Y."/>
            <person name="Liu Q."/>
        </authorList>
    </citation>
    <scope>NUCLEOTIDE SEQUENCE</scope>
    <source>
        <strain evidence="1">CGMCC 1.12089</strain>
    </source>
</reference>
<accession>A0ABT7N570</accession>